<keyword evidence="2" id="KW-1185">Reference proteome</keyword>
<comment type="caution">
    <text evidence="1">The sequence shown here is derived from an EMBL/GenBank/DDBJ whole genome shotgun (WGS) entry which is preliminary data.</text>
</comment>
<reference evidence="1 2" key="1">
    <citation type="journal article" date="2019" name="Sci. Rep.">
        <title>Orb-weaving spider Araneus ventricosus genome elucidates the spidroin gene catalogue.</title>
        <authorList>
            <person name="Kono N."/>
            <person name="Nakamura H."/>
            <person name="Ohtoshi R."/>
            <person name="Moran D.A.P."/>
            <person name="Shinohara A."/>
            <person name="Yoshida Y."/>
            <person name="Fujiwara M."/>
            <person name="Mori M."/>
            <person name="Tomita M."/>
            <person name="Arakawa K."/>
        </authorList>
    </citation>
    <scope>NUCLEOTIDE SEQUENCE [LARGE SCALE GENOMIC DNA]</scope>
</reference>
<accession>A0A4Y2K0T4</accession>
<evidence type="ECO:0000313" key="2">
    <source>
        <dbReference type="Proteomes" id="UP000499080"/>
    </source>
</evidence>
<dbReference type="EMBL" id="BGPR01004131">
    <property type="protein sequence ID" value="GBM96283.1"/>
    <property type="molecule type" value="Genomic_DNA"/>
</dbReference>
<name>A0A4Y2K0T4_ARAVE</name>
<sequence length="188" mass="21702">MDMSALTSTTNFRNKYFSDYRNNDLKGTSAIDIVLAEDSSIEPKRYAKCYSVNLHLTDNEDREIWPTDHPDLYYKFYFKLQLWDVFSPWIESQVYFSIQNSFVPLNPLQEGESLQPGYFYSLQVRLRYREDSSTFEIPYFVAKIAIFVAKMVAKVAIFVAKMVAKVRGSDVATVGNLILTPVKLCSQP</sequence>
<dbReference type="Proteomes" id="UP000499080">
    <property type="component" value="Unassembled WGS sequence"/>
</dbReference>
<protein>
    <submittedName>
        <fullName evidence="1">Uncharacterized protein</fullName>
    </submittedName>
</protein>
<dbReference type="AlphaFoldDB" id="A0A4Y2K0T4"/>
<proteinExistence type="predicted"/>
<organism evidence="1 2">
    <name type="scientific">Araneus ventricosus</name>
    <name type="common">Orbweaver spider</name>
    <name type="synonym">Epeira ventricosa</name>
    <dbReference type="NCBI Taxonomy" id="182803"/>
    <lineage>
        <taxon>Eukaryota</taxon>
        <taxon>Metazoa</taxon>
        <taxon>Ecdysozoa</taxon>
        <taxon>Arthropoda</taxon>
        <taxon>Chelicerata</taxon>
        <taxon>Arachnida</taxon>
        <taxon>Araneae</taxon>
        <taxon>Araneomorphae</taxon>
        <taxon>Entelegynae</taxon>
        <taxon>Araneoidea</taxon>
        <taxon>Araneidae</taxon>
        <taxon>Araneus</taxon>
    </lineage>
</organism>
<evidence type="ECO:0000313" key="1">
    <source>
        <dbReference type="EMBL" id="GBM96283.1"/>
    </source>
</evidence>
<gene>
    <name evidence="1" type="ORF">AVEN_142045_1</name>
</gene>